<sequence length="105" mass="11151">MSIDQGALEAVPVPTAQEVANLSGCDLVEVEQFYAGEVADQARRCRVATYTPALAAALVRRVQRAVAMSNLPLGVQIDEVGATRLGSTGPEVRRLEGPYRKVVVG</sequence>
<gene>
    <name evidence="1" type="ORF">M8330_00525</name>
</gene>
<reference evidence="1" key="1">
    <citation type="submission" date="2022-05" db="EMBL/GenBank/DDBJ databases">
        <authorList>
            <person name="Tuo L."/>
        </authorList>
    </citation>
    <scope>NUCLEOTIDE SEQUENCE</scope>
    <source>
        <strain evidence="1">BSK12Z-4</strain>
    </source>
</reference>
<accession>A0A9X2ID89</accession>
<name>A0A9X2ID89_9ACTN</name>
<evidence type="ECO:0000313" key="1">
    <source>
        <dbReference type="EMBL" id="MCM0618773.1"/>
    </source>
</evidence>
<keyword evidence="2" id="KW-1185">Reference proteome</keyword>
<protein>
    <submittedName>
        <fullName evidence="1">Uncharacterized protein</fullName>
    </submittedName>
</protein>
<dbReference type="RefSeq" id="WP_250825743.1">
    <property type="nucleotide sequence ID" value="NZ_JAMOIL010000001.1"/>
</dbReference>
<dbReference type="AlphaFoldDB" id="A0A9X2ID89"/>
<evidence type="ECO:0000313" key="2">
    <source>
        <dbReference type="Proteomes" id="UP001139485"/>
    </source>
</evidence>
<proteinExistence type="predicted"/>
<dbReference type="EMBL" id="JAMOIL010000001">
    <property type="protein sequence ID" value="MCM0618773.1"/>
    <property type="molecule type" value="Genomic_DNA"/>
</dbReference>
<dbReference type="Proteomes" id="UP001139485">
    <property type="component" value="Unassembled WGS sequence"/>
</dbReference>
<comment type="caution">
    <text evidence="1">The sequence shown here is derived from an EMBL/GenBank/DDBJ whole genome shotgun (WGS) entry which is preliminary data.</text>
</comment>
<organism evidence="1 2">
    <name type="scientific">Nocardioides bruguierae</name>
    <dbReference type="NCBI Taxonomy" id="2945102"/>
    <lineage>
        <taxon>Bacteria</taxon>
        <taxon>Bacillati</taxon>
        <taxon>Actinomycetota</taxon>
        <taxon>Actinomycetes</taxon>
        <taxon>Propionibacteriales</taxon>
        <taxon>Nocardioidaceae</taxon>
        <taxon>Nocardioides</taxon>
    </lineage>
</organism>